<evidence type="ECO:0000313" key="2">
    <source>
        <dbReference type="Proteomes" id="UP000605361"/>
    </source>
</evidence>
<protein>
    <submittedName>
        <fullName evidence="1">Uncharacterized protein</fullName>
    </submittedName>
</protein>
<dbReference type="Proteomes" id="UP000605361">
    <property type="component" value="Unassembled WGS sequence"/>
</dbReference>
<reference evidence="1" key="1">
    <citation type="submission" date="2020-11" db="EMBL/GenBank/DDBJ databases">
        <title>Whole-genome analyses of Nonomuraea sp. K274.</title>
        <authorList>
            <person name="Veyisoglu A."/>
        </authorList>
    </citation>
    <scope>NUCLEOTIDE SEQUENCE</scope>
    <source>
        <strain evidence="1">K274</strain>
    </source>
</reference>
<accession>A0A931EXG4</accession>
<dbReference type="AlphaFoldDB" id="A0A931EXG4"/>
<dbReference type="EMBL" id="JADOGI010000024">
    <property type="protein sequence ID" value="MBF8186215.1"/>
    <property type="molecule type" value="Genomic_DNA"/>
</dbReference>
<dbReference type="RefSeq" id="WP_195895193.1">
    <property type="nucleotide sequence ID" value="NZ_JADOGI010000024.1"/>
</dbReference>
<evidence type="ECO:0000313" key="1">
    <source>
        <dbReference type="EMBL" id="MBF8186215.1"/>
    </source>
</evidence>
<name>A0A931EXG4_9ACTN</name>
<sequence length="54" mass="5788">MSDEDPRRFRSESARRSAGLVGVAVGVDGRVEVGPDADETTEVVIVKPAEEQFA</sequence>
<keyword evidence="2" id="KW-1185">Reference proteome</keyword>
<organism evidence="1 2">
    <name type="scientific">Nonomuraea cypriaca</name>
    <dbReference type="NCBI Taxonomy" id="1187855"/>
    <lineage>
        <taxon>Bacteria</taxon>
        <taxon>Bacillati</taxon>
        <taxon>Actinomycetota</taxon>
        <taxon>Actinomycetes</taxon>
        <taxon>Streptosporangiales</taxon>
        <taxon>Streptosporangiaceae</taxon>
        <taxon>Nonomuraea</taxon>
    </lineage>
</organism>
<comment type="caution">
    <text evidence="1">The sequence shown here is derived from an EMBL/GenBank/DDBJ whole genome shotgun (WGS) entry which is preliminary data.</text>
</comment>
<proteinExistence type="predicted"/>
<gene>
    <name evidence="1" type="ORF">ITP53_10740</name>
</gene>